<dbReference type="AlphaFoldDB" id="A0A9D1LI53"/>
<sequence length="252" mass="29453">MAISIKKITKINDKVNYFNLKEQNIRADSIDEDIVSECMRNFLNLKYEHVGYFHEGLAWFESNLKYGFVNKKGEEVVKAKYDDVGDFHEGLAWFKSNGKYGFVNKKGEEVVKAKYDDVGNFHEGLAWFKSNGKYGLINKEGKEITDICFNNIEISADVVIFNNEYGVPIKVLSFAYCCKLNINGKEKNIQFDSMEKRDEFYSKIVKKIKDEKQSIKDLKSKMKKEILNKENKLYKDIDLEIEKEYAKQKKMD</sequence>
<dbReference type="InterPro" id="IPR032774">
    <property type="entry name" value="WG_beta_rep"/>
</dbReference>
<dbReference type="PANTHER" id="PTHR37841:SF1">
    <property type="entry name" value="DUF3298 DOMAIN-CONTAINING PROTEIN"/>
    <property type="match status" value="1"/>
</dbReference>
<organism evidence="2 3">
    <name type="scientific">Candidatus Aphodocola excrementigallinarum</name>
    <dbReference type="NCBI Taxonomy" id="2840670"/>
    <lineage>
        <taxon>Bacteria</taxon>
        <taxon>Bacillati</taxon>
        <taxon>Bacillota</taxon>
        <taxon>Bacilli</taxon>
        <taxon>Candidatus Aphodocola</taxon>
    </lineage>
</organism>
<reference evidence="2" key="1">
    <citation type="submission" date="2020-10" db="EMBL/GenBank/DDBJ databases">
        <authorList>
            <person name="Gilroy R."/>
        </authorList>
    </citation>
    <scope>NUCLEOTIDE SEQUENCE</scope>
    <source>
        <strain evidence="2">CHK193-30670</strain>
    </source>
</reference>
<accession>A0A9D1LI53</accession>
<evidence type="ECO:0000313" key="2">
    <source>
        <dbReference type="EMBL" id="HIU40659.1"/>
    </source>
</evidence>
<proteinExistence type="predicted"/>
<dbReference type="Pfam" id="PF14903">
    <property type="entry name" value="WG_beta_rep"/>
    <property type="match status" value="2"/>
</dbReference>
<dbReference type="PANTHER" id="PTHR37841">
    <property type="entry name" value="GLR2918 PROTEIN"/>
    <property type="match status" value="1"/>
</dbReference>
<evidence type="ECO:0000256" key="1">
    <source>
        <dbReference type="SAM" id="Coils"/>
    </source>
</evidence>
<name>A0A9D1LI53_9FIRM</name>
<comment type="caution">
    <text evidence="2">The sequence shown here is derived from an EMBL/GenBank/DDBJ whole genome shotgun (WGS) entry which is preliminary data.</text>
</comment>
<keyword evidence="1" id="KW-0175">Coiled coil</keyword>
<gene>
    <name evidence="2" type="ORF">IAB68_05105</name>
</gene>
<dbReference type="Proteomes" id="UP000824074">
    <property type="component" value="Unassembled WGS sequence"/>
</dbReference>
<reference evidence="2" key="2">
    <citation type="journal article" date="2021" name="PeerJ">
        <title>Extensive microbial diversity within the chicken gut microbiome revealed by metagenomics and culture.</title>
        <authorList>
            <person name="Gilroy R."/>
            <person name="Ravi A."/>
            <person name="Getino M."/>
            <person name="Pursley I."/>
            <person name="Horton D.L."/>
            <person name="Alikhan N.F."/>
            <person name="Baker D."/>
            <person name="Gharbi K."/>
            <person name="Hall N."/>
            <person name="Watson M."/>
            <person name="Adriaenssens E.M."/>
            <person name="Foster-Nyarko E."/>
            <person name="Jarju S."/>
            <person name="Secka A."/>
            <person name="Antonio M."/>
            <person name="Oren A."/>
            <person name="Chaudhuri R.R."/>
            <person name="La Ragione R."/>
            <person name="Hildebrand F."/>
            <person name="Pallen M.J."/>
        </authorList>
    </citation>
    <scope>NUCLEOTIDE SEQUENCE</scope>
    <source>
        <strain evidence="2">CHK193-30670</strain>
    </source>
</reference>
<dbReference type="EMBL" id="DVMT01000052">
    <property type="protein sequence ID" value="HIU40659.1"/>
    <property type="molecule type" value="Genomic_DNA"/>
</dbReference>
<protein>
    <submittedName>
        <fullName evidence="2">WG repeat-containing protein</fullName>
    </submittedName>
</protein>
<feature type="coiled-coil region" evidence="1">
    <location>
        <begin position="201"/>
        <end position="232"/>
    </location>
</feature>
<evidence type="ECO:0000313" key="3">
    <source>
        <dbReference type="Proteomes" id="UP000824074"/>
    </source>
</evidence>